<reference evidence="1 2" key="1">
    <citation type="journal article" date="2020" name="Antonie Van Leeuwenhoek">
        <title>Rhodopirellula heiligendammensis sp. nov., Rhodopirellula pilleata sp. nov., and Rhodopirellula solitaria sp. nov. isolated from natural or artificial marine surfaces in Northern Germany and California, USA, and emended description of the genus Rhodopirellula.</title>
        <authorList>
            <person name="Kallscheuer N."/>
            <person name="Wiegand S."/>
            <person name="Jogler M."/>
            <person name="Boedeker C."/>
            <person name="Peeters S.H."/>
            <person name="Rast P."/>
            <person name="Heuer A."/>
            <person name="Jetten M.S.M."/>
            <person name="Rohde M."/>
            <person name="Jogler C."/>
        </authorList>
    </citation>
    <scope>NUCLEOTIDE SEQUENCE [LARGE SCALE GENOMIC DNA]</scope>
    <source>
        <strain evidence="1 2">Poly21</strain>
    </source>
</reference>
<keyword evidence="2" id="KW-1185">Reference proteome</keyword>
<evidence type="ECO:0000313" key="1">
    <source>
        <dbReference type="EMBL" id="TWU10549.1"/>
    </source>
</evidence>
<gene>
    <name evidence="1" type="ORF">Poly21_44540</name>
</gene>
<evidence type="ECO:0000313" key="2">
    <source>
        <dbReference type="Proteomes" id="UP000319908"/>
    </source>
</evidence>
<dbReference type="Proteomes" id="UP000319908">
    <property type="component" value="Unassembled WGS sequence"/>
</dbReference>
<dbReference type="AlphaFoldDB" id="A0A5C6BH09"/>
<dbReference type="EMBL" id="SJPU01000003">
    <property type="protein sequence ID" value="TWU10549.1"/>
    <property type="molecule type" value="Genomic_DNA"/>
</dbReference>
<proteinExistence type="predicted"/>
<evidence type="ECO:0008006" key="3">
    <source>
        <dbReference type="Google" id="ProtNLM"/>
    </source>
</evidence>
<sequence>MLSCKETTKLVSQSLDRPLPLRRRLSVWMRLSMCRLCAAFRRDQLVLRKRILDERDQGPLPANVSSVKLPIEARQRIQKLLESR</sequence>
<name>A0A5C6BH09_9BACT</name>
<organism evidence="1 2">
    <name type="scientific">Allorhodopirellula heiligendammensis</name>
    <dbReference type="NCBI Taxonomy" id="2714739"/>
    <lineage>
        <taxon>Bacteria</taxon>
        <taxon>Pseudomonadati</taxon>
        <taxon>Planctomycetota</taxon>
        <taxon>Planctomycetia</taxon>
        <taxon>Pirellulales</taxon>
        <taxon>Pirellulaceae</taxon>
        <taxon>Allorhodopirellula</taxon>
    </lineage>
</organism>
<comment type="caution">
    <text evidence="1">The sequence shown here is derived from an EMBL/GenBank/DDBJ whole genome shotgun (WGS) entry which is preliminary data.</text>
</comment>
<protein>
    <recommendedName>
        <fullName evidence="3">Zinc-finger domain-containing protein</fullName>
    </recommendedName>
</protein>
<accession>A0A5C6BH09</accession>